<keyword evidence="2" id="KW-0805">Transcription regulation</keyword>
<keyword evidence="4" id="KW-0804">Transcription</keyword>
<dbReference type="RefSeq" id="WP_109665948.1">
    <property type="nucleotide sequence ID" value="NZ_QGGW01000001.1"/>
</dbReference>
<evidence type="ECO:0000256" key="2">
    <source>
        <dbReference type="ARBA" id="ARBA00023015"/>
    </source>
</evidence>
<evidence type="ECO:0000313" key="6">
    <source>
        <dbReference type="EMBL" id="PWK62918.1"/>
    </source>
</evidence>
<dbReference type="CDD" id="cd08422">
    <property type="entry name" value="PBP2_CrgA_like"/>
    <property type="match status" value="1"/>
</dbReference>
<dbReference type="InterPro" id="IPR036388">
    <property type="entry name" value="WH-like_DNA-bd_sf"/>
</dbReference>
<feature type="domain" description="HTH lysR-type" evidence="5">
    <location>
        <begin position="1"/>
        <end position="59"/>
    </location>
</feature>
<sequence>MNNINNVRMFVRVFELENMSAAARDLRVSAAVASSRIGELEKHLGVRLFTRTTRSIQPTEQGRIFYDKAVAILDAVDEAEAAVHEITRKPRGSLFVAATLGVGRRLVAPHIAEFQREYPDIHLRLRLSDRKIDLMAEGLDLAFVLGNPPDSAHRIRVIDECPRVLCASPDYIARRGAPQRGFDLLNDGHDCLLLRFPGSTEFRWMLETTDGPQSFAVSGPASCDDGDVLTQWALDGRGIINKPVFDVADHLQAGRLVAVCPQSPPPRAQLAVLYPHKRNQDPKARLFIDFMVARIKASLRSDAPAGQLPL</sequence>
<comment type="similarity">
    <text evidence="1">Belongs to the LysR transcriptional regulatory family.</text>
</comment>
<dbReference type="EMBL" id="QGGW01000001">
    <property type="protein sequence ID" value="PWK62918.1"/>
    <property type="molecule type" value="Genomic_DNA"/>
</dbReference>
<keyword evidence="7" id="KW-1185">Reference proteome</keyword>
<keyword evidence="3" id="KW-0238">DNA-binding</keyword>
<dbReference type="InterPro" id="IPR058163">
    <property type="entry name" value="LysR-type_TF_proteobact-type"/>
</dbReference>
<dbReference type="PROSITE" id="PS50931">
    <property type="entry name" value="HTH_LYSR"/>
    <property type="match status" value="1"/>
</dbReference>
<dbReference type="InterPro" id="IPR036390">
    <property type="entry name" value="WH_DNA-bd_sf"/>
</dbReference>
<dbReference type="FunFam" id="1.10.10.10:FF:000001">
    <property type="entry name" value="LysR family transcriptional regulator"/>
    <property type="match status" value="1"/>
</dbReference>
<dbReference type="SUPFAM" id="SSF46785">
    <property type="entry name" value="Winged helix' DNA-binding domain"/>
    <property type="match status" value="1"/>
</dbReference>
<dbReference type="InterPro" id="IPR005119">
    <property type="entry name" value="LysR_subst-bd"/>
</dbReference>
<evidence type="ECO:0000256" key="1">
    <source>
        <dbReference type="ARBA" id="ARBA00009437"/>
    </source>
</evidence>
<evidence type="ECO:0000256" key="4">
    <source>
        <dbReference type="ARBA" id="ARBA00023163"/>
    </source>
</evidence>
<dbReference type="GO" id="GO:0003700">
    <property type="term" value="F:DNA-binding transcription factor activity"/>
    <property type="evidence" value="ECO:0007669"/>
    <property type="project" value="InterPro"/>
</dbReference>
<comment type="caution">
    <text evidence="6">The sequence shown here is derived from an EMBL/GenBank/DDBJ whole genome shotgun (WGS) entry which is preliminary data.</text>
</comment>
<dbReference type="OrthoDB" id="9813056at2"/>
<dbReference type="AlphaFoldDB" id="A0A316GQM1"/>
<dbReference type="Gene3D" id="3.40.190.290">
    <property type="match status" value="1"/>
</dbReference>
<organism evidence="6 7">
    <name type="scientific">Roseicyclus mahoneyensis</name>
    <dbReference type="NCBI Taxonomy" id="164332"/>
    <lineage>
        <taxon>Bacteria</taxon>
        <taxon>Pseudomonadati</taxon>
        <taxon>Pseudomonadota</taxon>
        <taxon>Alphaproteobacteria</taxon>
        <taxon>Rhodobacterales</taxon>
        <taxon>Roseobacteraceae</taxon>
        <taxon>Roseicyclus</taxon>
    </lineage>
</organism>
<evidence type="ECO:0000313" key="7">
    <source>
        <dbReference type="Proteomes" id="UP000245708"/>
    </source>
</evidence>
<evidence type="ECO:0000256" key="3">
    <source>
        <dbReference type="ARBA" id="ARBA00023125"/>
    </source>
</evidence>
<dbReference type="PANTHER" id="PTHR30537:SF5">
    <property type="entry name" value="HTH-TYPE TRANSCRIPTIONAL ACTIVATOR TTDR-RELATED"/>
    <property type="match status" value="1"/>
</dbReference>
<name>A0A316GQM1_9RHOB</name>
<dbReference type="SUPFAM" id="SSF53850">
    <property type="entry name" value="Periplasmic binding protein-like II"/>
    <property type="match status" value="1"/>
</dbReference>
<dbReference type="Pfam" id="PF00126">
    <property type="entry name" value="HTH_1"/>
    <property type="match status" value="1"/>
</dbReference>
<protein>
    <submittedName>
        <fullName evidence="6">LysR family transcriptional regulator</fullName>
    </submittedName>
</protein>
<dbReference type="GO" id="GO:0003677">
    <property type="term" value="F:DNA binding"/>
    <property type="evidence" value="ECO:0007669"/>
    <property type="project" value="UniProtKB-KW"/>
</dbReference>
<proteinExistence type="inferred from homology"/>
<dbReference type="InterPro" id="IPR000847">
    <property type="entry name" value="LysR_HTH_N"/>
</dbReference>
<accession>A0A316GQM1</accession>
<dbReference type="PANTHER" id="PTHR30537">
    <property type="entry name" value="HTH-TYPE TRANSCRIPTIONAL REGULATOR"/>
    <property type="match status" value="1"/>
</dbReference>
<dbReference type="Gene3D" id="1.10.10.10">
    <property type="entry name" value="Winged helix-like DNA-binding domain superfamily/Winged helix DNA-binding domain"/>
    <property type="match status" value="1"/>
</dbReference>
<gene>
    <name evidence="6" type="ORF">C7455_101958</name>
</gene>
<reference evidence="6 7" key="1">
    <citation type="submission" date="2018-05" db="EMBL/GenBank/DDBJ databases">
        <title>Genomic Encyclopedia of Type Strains, Phase IV (KMG-IV): sequencing the most valuable type-strain genomes for metagenomic binning, comparative biology and taxonomic classification.</title>
        <authorList>
            <person name="Goeker M."/>
        </authorList>
    </citation>
    <scope>NUCLEOTIDE SEQUENCE [LARGE SCALE GENOMIC DNA]</scope>
    <source>
        <strain evidence="6 7">DSM 16097</strain>
    </source>
</reference>
<dbReference type="Proteomes" id="UP000245708">
    <property type="component" value="Unassembled WGS sequence"/>
</dbReference>
<evidence type="ECO:0000259" key="5">
    <source>
        <dbReference type="PROSITE" id="PS50931"/>
    </source>
</evidence>
<dbReference type="Pfam" id="PF03466">
    <property type="entry name" value="LysR_substrate"/>
    <property type="match status" value="1"/>
</dbReference>